<organism evidence="1 2">
    <name type="scientific">Mycobacterium lentiflavum</name>
    <dbReference type="NCBI Taxonomy" id="141349"/>
    <lineage>
        <taxon>Bacteria</taxon>
        <taxon>Bacillati</taxon>
        <taxon>Actinomycetota</taxon>
        <taxon>Actinomycetes</taxon>
        <taxon>Mycobacteriales</taxon>
        <taxon>Mycobacteriaceae</taxon>
        <taxon>Mycobacterium</taxon>
        <taxon>Mycobacterium simiae complex</taxon>
    </lineage>
</organism>
<reference evidence="1 2" key="1">
    <citation type="submission" date="2015-03" db="EMBL/GenBank/DDBJ databases">
        <authorList>
            <person name="Urmite Genomes"/>
        </authorList>
    </citation>
    <scope>NUCLEOTIDE SEQUENCE [LARGE SCALE GENOMIC DNA]</scope>
    <source>
        <strain evidence="1 2">CSUR P1491</strain>
    </source>
</reference>
<gene>
    <name evidence="1" type="ORF">BN1232_01822</name>
</gene>
<proteinExistence type="predicted"/>
<evidence type="ECO:0000313" key="2">
    <source>
        <dbReference type="Proteomes" id="UP000199251"/>
    </source>
</evidence>
<sequence>MEVTAVINFEVYLLMTMKPRLSLADTRGLLDARLSRVGVTLDNAARTHERIAAALSDQNSRFRDVKTLLGIVDNDATSLRYNSVLWPGFDFNAHADQHGSLASASYMHTDHTPLDVESPAQLAAWSCDIHEFDERFGPAVQVEKRPLFDDTLPAYEGYEFSWKGDRYGASFLWGLFLTSSVYWE</sequence>
<evidence type="ECO:0000313" key="1">
    <source>
        <dbReference type="EMBL" id="CQD09957.1"/>
    </source>
</evidence>
<dbReference type="RefSeq" id="WP_217493110.1">
    <property type="nucleotide sequence ID" value="NZ_CTEE01000001.1"/>
</dbReference>
<dbReference type="Proteomes" id="UP000199251">
    <property type="component" value="Unassembled WGS sequence"/>
</dbReference>
<dbReference type="EMBL" id="CTEE01000001">
    <property type="protein sequence ID" value="CQD09957.1"/>
    <property type="molecule type" value="Genomic_DNA"/>
</dbReference>
<protein>
    <submittedName>
        <fullName evidence="1">Uncharacterized protein</fullName>
    </submittedName>
</protein>
<dbReference type="STRING" id="141349.BN1232_01822"/>
<dbReference type="AlphaFoldDB" id="A0A0E4GX80"/>
<accession>A0A0E4GX80</accession>
<name>A0A0E4GX80_MYCLN</name>